<dbReference type="PANTHER" id="PTHR35814:SF1">
    <property type="entry name" value="GLUTATHIONE S-TRANSFERASE-RELATED"/>
    <property type="match status" value="1"/>
</dbReference>
<evidence type="ECO:0000313" key="7">
    <source>
        <dbReference type="Proteomes" id="UP000244162"/>
    </source>
</evidence>
<feature type="transmembrane region" description="Helical" evidence="5">
    <location>
        <begin position="110"/>
        <end position="131"/>
    </location>
</feature>
<dbReference type="InterPro" id="IPR023352">
    <property type="entry name" value="MAPEG-like_dom_sf"/>
</dbReference>
<proteinExistence type="predicted"/>
<dbReference type="GO" id="GO:0016020">
    <property type="term" value="C:membrane"/>
    <property type="evidence" value="ECO:0007669"/>
    <property type="project" value="UniProtKB-SubCell"/>
</dbReference>
<evidence type="ECO:0000256" key="5">
    <source>
        <dbReference type="SAM" id="Phobius"/>
    </source>
</evidence>
<evidence type="ECO:0000256" key="4">
    <source>
        <dbReference type="ARBA" id="ARBA00023136"/>
    </source>
</evidence>
<evidence type="ECO:0000256" key="1">
    <source>
        <dbReference type="ARBA" id="ARBA00004370"/>
    </source>
</evidence>
<protein>
    <submittedName>
        <fullName evidence="6">GST-like protein</fullName>
    </submittedName>
</protein>
<reference evidence="6 7" key="1">
    <citation type="submission" date="2017-09" db="EMBL/GenBank/DDBJ databases">
        <title>Sphingomonas panjinensis sp.nov., isolated from oil-contaminated soil.</title>
        <authorList>
            <person name="Wang L."/>
            <person name="Chen L."/>
        </authorList>
    </citation>
    <scope>NUCLEOTIDE SEQUENCE [LARGE SCALE GENOMIC DNA]</scope>
    <source>
        <strain evidence="6 7">FW-11</strain>
    </source>
</reference>
<dbReference type="Proteomes" id="UP000244162">
    <property type="component" value="Unassembled WGS sequence"/>
</dbReference>
<name>A0A2T5FXD5_9SPHN</name>
<dbReference type="InterPro" id="IPR001129">
    <property type="entry name" value="Membr-assoc_MAPEG"/>
</dbReference>
<dbReference type="PANTHER" id="PTHR35814">
    <property type="match status" value="1"/>
</dbReference>
<comment type="caution">
    <text evidence="6">The sequence shown here is derived from an EMBL/GenBank/DDBJ whole genome shotgun (WGS) entry which is preliminary data.</text>
</comment>
<evidence type="ECO:0000256" key="2">
    <source>
        <dbReference type="ARBA" id="ARBA00022692"/>
    </source>
</evidence>
<keyword evidence="3 5" id="KW-1133">Transmembrane helix</keyword>
<dbReference type="Gene3D" id="1.20.120.550">
    <property type="entry name" value="Membrane associated eicosanoid/glutathione metabolism-like domain"/>
    <property type="match status" value="1"/>
</dbReference>
<dbReference type="Pfam" id="PF01124">
    <property type="entry name" value="MAPEG"/>
    <property type="match status" value="1"/>
</dbReference>
<dbReference type="EMBL" id="NWBU01000009">
    <property type="protein sequence ID" value="PTQ10793.1"/>
    <property type="molecule type" value="Genomic_DNA"/>
</dbReference>
<feature type="transmembrane region" description="Helical" evidence="5">
    <location>
        <begin position="60"/>
        <end position="90"/>
    </location>
</feature>
<accession>A0A2T5FXD5</accession>
<sequence>MPAFTPPSVTLIIAAALGLINLWLSFRVGRVRLPSKIAIGDGGNEMLRARMRAHANFNEYVPIALILMLLIELRVGAATGLWVLGLALVVGRLVHPFGMERPVPNPLRGGGIALTGLASLALVIWAIYLAFTPAQTQITYF</sequence>
<keyword evidence="7" id="KW-1185">Reference proteome</keyword>
<evidence type="ECO:0000313" key="6">
    <source>
        <dbReference type="EMBL" id="PTQ10793.1"/>
    </source>
</evidence>
<gene>
    <name evidence="6" type="ORF">CLG96_10345</name>
</gene>
<dbReference type="OrthoDB" id="7619858at2"/>
<keyword evidence="2 5" id="KW-0812">Transmembrane</keyword>
<evidence type="ECO:0000256" key="3">
    <source>
        <dbReference type="ARBA" id="ARBA00022989"/>
    </source>
</evidence>
<dbReference type="RefSeq" id="WP_107967817.1">
    <property type="nucleotide sequence ID" value="NZ_NWBU01000009.1"/>
</dbReference>
<dbReference type="SUPFAM" id="SSF161084">
    <property type="entry name" value="MAPEG domain-like"/>
    <property type="match status" value="1"/>
</dbReference>
<keyword evidence="4 5" id="KW-0472">Membrane</keyword>
<feature type="transmembrane region" description="Helical" evidence="5">
    <location>
        <begin position="6"/>
        <end position="26"/>
    </location>
</feature>
<dbReference type="AlphaFoldDB" id="A0A2T5FXD5"/>
<organism evidence="6 7">
    <name type="scientific">Sphingomonas oleivorans</name>
    <dbReference type="NCBI Taxonomy" id="1735121"/>
    <lineage>
        <taxon>Bacteria</taxon>
        <taxon>Pseudomonadati</taxon>
        <taxon>Pseudomonadota</taxon>
        <taxon>Alphaproteobacteria</taxon>
        <taxon>Sphingomonadales</taxon>
        <taxon>Sphingomonadaceae</taxon>
        <taxon>Sphingomonas</taxon>
    </lineage>
</organism>
<comment type="subcellular location">
    <subcellularLocation>
        <location evidence="1">Membrane</location>
    </subcellularLocation>
</comment>